<name>A0A1G4RH46_9BACL</name>
<evidence type="ECO:0000256" key="3">
    <source>
        <dbReference type="ARBA" id="ARBA00023118"/>
    </source>
</evidence>
<dbReference type="CDD" id="cd21140">
    <property type="entry name" value="Cas6_I-like"/>
    <property type="match status" value="1"/>
</dbReference>
<accession>A0A1G4RH46</accession>
<evidence type="ECO:0000256" key="2">
    <source>
        <dbReference type="ARBA" id="ARBA00022884"/>
    </source>
</evidence>
<comment type="function">
    <text evidence="4">CRISPR (clustered regularly interspaced short palindromic repeat), is an adaptive immune system that provides protection against mobile genetic elements (viruses, transposable elements and conjugative plasmids). CRISPR clusters contain sequences complementary to antecedent mobile elements and target invading nucleic acids. CRISPR clusters are transcribed and processed into CRISPR RNA (crRNA).</text>
</comment>
<protein>
    <recommendedName>
        <fullName evidence="4">CRISPR-associated endoribonuclease</fullName>
    </recommendedName>
</protein>
<evidence type="ECO:0000259" key="6">
    <source>
        <dbReference type="Pfam" id="PF01881"/>
    </source>
</evidence>
<dbReference type="PANTHER" id="PTHR36984:SF1">
    <property type="entry name" value="CRISPR-ASSOCIATED ENDORIBONUCLEASE CAS6 1"/>
    <property type="match status" value="1"/>
</dbReference>
<dbReference type="PIRSF" id="PIRSF005054">
    <property type="entry name" value="PF1131"/>
    <property type="match status" value="1"/>
</dbReference>
<gene>
    <name evidence="7" type="ORF">SAMN04487970_101596</name>
</gene>
<keyword evidence="8" id="KW-1185">Reference proteome</keyword>
<keyword evidence="3" id="KW-0051">Antiviral defense</keyword>
<sequence length="248" mass="28655">MRIRIKFQFKEKLDVPVHHQELLHGMIYHCIGDDEFRDRLHNIGFPYEKRQFRMFCFSKLMGAHQFENGRIVFTSPVSFLFSSSHDRLVSELATTLFAKKELYIGQNRVTMAGIEVVDEKISSAMHIRMITPVTMYSTLIENNRKKTYYYSPAEEKFSELIANNARKKYEAIYGNPAPETSLELTPLDSRSLRPKTVLFKGTIIKGWMGDFRLTGHPELLRIVHQVGIGAKCSNGMGLFTVVRELNEK</sequence>
<evidence type="ECO:0000256" key="1">
    <source>
        <dbReference type="ARBA" id="ARBA00005937"/>
    </source>
</evidence>
<feature type="active site" description="Proton acceptor" evidence="5">
    <location>
        <position position="28"/>
    </location>
</feature>
<comment type="similarity">
    <text evidence="1 4">Belongs to the CRISPR-associated protein Cas6/Cse3/CasE family.</text>
</comment>
<proteinExistence type="inferred from homology"/>
<dbReference type="Pfam" id="PF01881">
    <property type="entry name" value="Cas_Cas6_C"/>
    <property type="match status" value="1"/>
</dbReference>
<dbReference type="InterPro" id="IPR049435">
    <property type="entry name" value="Cas_Cas6_C"/>
</dbReference>
<dbReference type="OrthoDB" id="9797488at2"/>
<dbReference type="AlphaFoldDB" id="A0A1G4RH46"/>
<dbReference type="Gene3D" id="3.30.70.1890">
    <property type="match status" value="1"/>
</dbReference>
<dbReference type="EMBL" id="FMTT01000015">
    <property type="protein sequence ID" value="SCW56174.1"/>
    <property type="molecule type" value="Genomic_DNA"/>
</dbReference>
<feature type="domain" description="CRISPR associated protein Cas6 C-terminal" evidence="6">
    <location>
        <begin position="120"/>
        <end position="240"/>
    </location>
</feature>
<reference evidence="8" key="1">
    <citation type="submission" date="2016-10" db="EMBL/GenBank/DDBJ databases">
        <authorList>
            <person name="Varghese N."/>
            <person name="Submissions S."/>
        </authorList>
    </citation>
    <scope>NUCLEOTIDE SEQUENCE [LARGE SCALE GENOMIC DNA]</scope>
    <source>
        <strain evidence="8">CGMCC 1.8946</strain>
    </source>
</reference>
<evidence type="ECO:0000313" key="7">
    <source>
        <dbReference type="EMBL" id="SCW56174.1"/>
    </source>
</evidence>
<dbReference type="NCBIfam" id="TIGR01877">
    <property type="entry name" value="cas_cas6"/>
    <property type="match status" value="1"/>
</dbReference>
<keyword evidence="2" id="KW-0694">RNA-binding</keyword>
<dbReference type="STRING" id="624147.SAMN04487970_101596"/>
<dbReference type="Proteomes" id="UP000198601">
    <property type="component" value="Unassembled WGS sequence"/>
</dbReference>
<dbReference type="PANTHER" id="PTHR36984">
    <property type="entry name" value="CRISPR-ASSOCIATED ENDORIBONUCLEASE CAS6 1"/>
    <property type="match status" value="1"/>
</dbReference>
<organism evidence="7 8">
    <name type="scientific">Paenibacillus tianmuensis</name>
    <dbReference type="NCBI Taxonomy" id="624147"/>
    <lineage>
        <taxon>Bacteria</taxon>
        <taxon>Bacillati</taxon>
        <taxon>Bacillota</taxon>
        <taxon>Bacilli</taxon>
        <taxon>Bacillales</taxon>
        <taxon>Paenibacillaceae</taxon>
        <taxon>Paenibacillus</taxon>
    </lineage>
</organism>
<evidence type="ECO:0000256" key="5">
    <source>
        <dbReference type="PIRSR" id="PIRSR005054-50"/>
    </source>
</evidence>
<evidence type="ECO:0000313" key="8">
    <source>
        <dbReference type="Proteomes" id="UP000198601"/>
    </source>
</evidence>
<dbReference type="InterPro" id="IPR010156">
    <property type="entry name" value="CRISPR-assoc_prot_Cas6"/>
</dbReference>
<evidence type="ECO:0000256" key="4">
    <source>
        <dbReference type="PIRNR" id="PIRNR005054"/>
    </source>
</evidence>
<feature type="active site" description="Proton donor" evidence="5">
    <location>
        <position position="41"/>
    </location>
</feature>
<dbReference type="GO" id="GO:0051607">
    <property type="term" value="P:defense response to virus"/>
    <property type="evidence" value="ECO:0007669"/>
    <property type="project" value="UniProtKB-KW"/>
</dbReference>
<dbReference type="RefSeq" id="WP_090671793.1">
    <property type="nucleotide sequence ID" value="NZ_FMTT01000015.1"/>
</dbReference>
<dbReference type="GO" id="GO:0016788">
    <property type="term" value="F:hydrolase activity, acting on ester bonds"/>
    <property type="evidence" value="ECO:0007669"/>
    <property type="project" value="InterPro"/>
</dbReference>
<dbReference type="Gene3D" id="3.30.70.1900">
    <property type="match status" value="1"/>
</dbReference>
<dbReference type="InterPro" id="IPR045747">
    <property type="entry name" value="CRISPR-assoc_prot_Cas6_N_sf"/>
</dbReference>
<dbReference type="GO" id="GO:0003723">
    <property type="term" value="F:RNA binding"/>
    <property type="evidence" value="ECO:0007669"/>
    <property type="project" value="UniProtKB-KW"/>
</dbReference>